<feature type="transmembrane region" description="Helical" evidence="1">
    <location>
        <begin position="158"/>
        <end position="177"/>
    </location>
</feature>
<dbReference type="GeneID" id="19208764"/>
<accession>A0A5M3N080</accession>
<reference evidence="3" key="1">
    <citation type="journal article" date="2012" name="Science">
        <title>The Paleozoic origin of enzymatic lignin decomposition reconstructed from 31 fungal genomes.</title>
        <authorList>
            <person name="Floudas D."/>
            <person name="Binder M."/>
            <person name="Riley R."/>
            <person name="Barry K."/>
            <person name="Blanchette R.A."/>
            <person name="Henrissat B."/>
            <person name="Martinez A.T."/>
            <person name="Otillar R."/>
            <person name="Spatafora J.W."/>
            <person name="Yadav J.S."/>
            <person name="Aerts A."/>
            <person name="Benoit I."/>
            <person name="Boyd A."/>
            <person name="Carlson A."/>
            <person name="Copeland A."/>
            <person name="Coutinho P.M."/>
            <person name="de Vries R.P."/>
            <person name="Ferreira P."/>
            <person name="Findley K."/>
            <person name="Foster B."/>
            <person name="Gaskell J."/>
            <person name="Glotzer D."/>
            <person name="Gorecki P."/>
            <person name="Heitman J."/>
            <person name="Hesse C."/>
            <person name="Hori C."/>
            <person name="Igarashi K."/>
            <person name="Jurgens J.A."/>
            <person name="Kallen N."/>
            <person name="Kersten P."/>
            <person name="Kohler A."/>
            <person name="Kuees U."/>
            <person name="Kumar T.K.A."/>
            <person name="Kuo A."/>
            <person name="LaButti K."/>
            <person name="Larrondo L.F."/>
            <person name="Lindquist E."/>
            <person name="Ling A."/>
            <person name="Lombard V."/>
            <person name="Lucas S."/>
            <person name="Lundell T."/>
            <person name="Martin R."/>
            <person name="McLaughlin D.J."/>
            <person name="Morgenstern I."/>
            <person name="Morin E."/>
            <person name="Murat C."/>
            <person name="Nagy L.G."/>
            <person name="Nolan M."/>
            <person name="Ohm R.A."/>
            <person name="Patyshakuliyeva A."/>
            <person name="Rokas A."/>
            <person name="Ruiz-Duenas F.J."/>
            <person name="Sabat G."/>
            <person name="Salamov A."/>
            <person name="Samejima M."/>
            <person name="Schmutz J."/>
            <person name="Slot J.C."/>
            <person name="St John F."/>
            <person name="Stenlid J."/>
            <person name="Sun H."/>
            <person name="Sun S."/>
            <person name="Syed K."/>
            <person name="Tsang A."/>
            <person name="Wiebenga A."/>
            <person name="Young D."/>
            <person name="Pisabarro A."/>
            <person name="Eastwood D.C."/>
            <person name="Martin F."/>
            <person name="Cullen D."/>
            <person name="Grigoriev I.V."/>
            <person name="Hibbett D.S."/>
        </authorList>
    </citation>
    <scope>NUCLEOTIDE SEQUENCE [LARGE SCALE GENOMIC DNA]</scope>
    <source>
        <strain evidence="3">RWD-64-598 SS2</strain>
    </source>
</reference>
<sequence length="259" mass="29092">MTEISLKELEHALRSIQVSNVGVLVTAPYCEHCIVHSPRTVSGACFWLYYYSLNLHEEVLFLSQAPRSKLKLLYITTFGSTLLWIVVGFTSCVLLAICTETFFIIRTYALCERSKKVLISLLATLISIVIALILLFCISSPSFTPQNALGCYTEKESYLVAVAYSLLLALEIAIGLLEELVVFTATSAIWKHRQTKGLLALTLIQHNFFYFGFSQVWIQWNICLGVVDGQLEGNRQDGDNNWSNIRPALSSPVRRFPKG</sequence>
<name>A0A5M3N080_CONPW</name>
<dbReference type="OrthoDB" id="2681239at2759"/>
<feature type="transmembrane region" description="Helical" evidence="1">
    <location>
        <begin position="82"/>
        <end position="105"/>
    </location>
</feature>
<evidence type="ECO:0000313" key="3">
    <source>
        <dbReference type="Proteomes" id="UP000053558"/>
    </source>
</evidence>
<feature type="transmembrane region" description="Helical" evidence="1">
    <location>
        <begin position="117"/>
        <end position="138"/>
    </location>
</feature>
<proteinExistence type="predicted"/>
<dbReference type="EMBL" id="JH711574">
    <property type="protein sequence ID" value="EIW84782.1"/>
    <property type="molecule type" value="Genomic_DNA"/>
</dbReference>
<keyword evidence="1" id="KW-0812">Transmembrane</keyword>
<gene>
    <name evidence="2" type="ORF">CONPUDRAFT_69784</name>
</gene>
<keyword evidence="1" id="KW-1133">Transmembrane helix</keyword>
<dbReference type="AlphaFoldDB" id="A0A5M3N080"/>
<evidence type="ECO:0000313" key="2">
    <source>
        <dbReference type="EMBL" id="EIW84782.1"/>
    </source>
</evidence>
<dbReference type="RefSeq" id="XP_007764157.1">
    <property type="nucleotide sequence ID" value="XM_007765967.1"/>
</dbReference>
<keyword evidence="1" id="KW-0472">Membrane</keyword>
<feature type="transmembrane region" description="Helical" evidence="1">
    <location>
        <begin position="198"/>
        <end position="218"/>
    </location>
</feature>
<evidence type="ECO:0000256" key="1">
    <source>
        <dbReference type="SAM" id="Phobius"/>
    </source>
</evidence>
<protein>
    <submittedName>
        <fullName evidence="2">Uncharacterized protein</fullName>
    </submittedName>
</protein>
<dbReference type="KEGG" id="cput:CONPUDRAFT_69784"/>
<dbReference type="Proteomes" id="UP000053558">
    <property type="component" value="Unassembled WGS sequence"/>
</dbReference>
<comment type="caution">
    <text evidence="2">The sequence shown here is derived from an EMBL/GenBank/DDBJ whole genome shotgun (WGS) entry which is preliminary data.</text>
</comment>
<keyword evidence="3" id="KW-1185">Reference proteome</keyword>
<organism evidence="2 3">
    <name type="scientific">Coniophora puteana (strain RWD-64-598)</name>
    <name type="common">Brown rot fungus</name>
    <dbReference type="NCBI Taxonomy" id="741705"/>
    <lineage>
        <taxon>Eukaryota</taxon>
        <taxon>Fungi</taxon>
        <taxon>Dikarya</taxon>
        <taxon>Basidiomycota</taxon>
        <taxon>Agaricomycotina</taxon>
        <taxon>Agaricomycetes</taxon>
        <taxon>Agaricomycetidae</taxon>
        <taxon>Boletales</taxon>
        <taxon>Coniophorineae</taxon>
        <taxon>Coniophoraceae</taxon>
        <taxon>Coniophora</taxon>
    </lineage>
</organism>